<keyword evidence="3" id="KW-0131">Cell cycle</keyword>
<dbReference type="GO" id="GO:0000917">
    <property type="term" value="P:division septum assembly"/>
    <property type="evidence" value="ECO:0007669"/>
    <property type="project" value="UniProtKB-KW"/>
</dbReference>
<dbReference type="Gene3D" id="3.30.110.150">
    <property type="entry name" value="SepF-like protein"/>
    <property type="match status" value="1"/>
</dbReference>
<dbReference type="PANTHER" id="PTHR35798">
    <property type="entry name" value="CELL DIVISION PROTEIN SEPF"/>
    <property type="match status" value="1"/>
</dbReference>
<dbReference type="InterPro" id="IPR007561">
    <property type="entry name" value="Cell_div_SepF/SepF-rel"/>
</dbReference>
<dbReference type="InterPro" id="IPR038594">
    <property type="entry name" value="SepF-like_sf"/>
</dbReference>
<dbReference type="OrthoDB" id="9815206at2"/>
<dbReference type="STRING" id="1234409.C683_0689"/>
<comment type="caution">
    <text evidence="5">The sequence shown here is derived from an EMBL/GenBank/DDBJ whole genome shotgun (WGS) entry which is preliminary data.</text>
</comment>
<gene>
    <name evidence="5" type="ORF">C683_0689</name>
</gene>
<dbReference type="RefSeq" id="WP_009490051.1">
    <property type="nucleotide sequence ID" value="NZ_AMYT01000017.1"/>
</dbReference>
<name>K8ZLB4_9ENTE</name>
<keyword evidence="2" id="KW-0717">Septation</keyword>
<dbReference type="AlphaFoldDB" id="K8ZLB4"/>
<evidence type="ECO:0000313" key="6">
    <source>
        <dbReference type="Proteomes" id="UP000016057"/>
    </source>
</evidence>
<keyword evidence="6" id="KW-1185">Reference proteome</keyword>
<sequence>MHKNHLDWANLEDNPIDKDQIVAEIDQQLAQEYHDEEIQEVASQKEEVEGTEEKKNAAIFSTSMDENQELPVMQVYQPLSYRDTQTIALQLKAGQVAIIDFVQTEEKIASRIVDFLTGLVYGLDGDIVHFKEKQYICAPKGISLTEEFLNRFRATS</sequence>
<organism evidence="5 6">
    <name type="scientific">Catellicoccus marimammalium M35/04/3</name>
    <dbReference type="NCBI Taxonomy" id="1234409"/>
    <lineage>
        <taxon>Bacteria</taxon>
        <taxon>Bacillati</taxon>
        <taxon>Bacillota</taxon>
        <taxon>Bacilli</taxon>
        <taxon>Lactobacillales</taxon>
        <taxon>Enterococcaceae</taxon>
        <taxon>Catellicoccus</taxon>
    </lineage>
</organism>
<dbReference type="Pfam" id="PF04472">
    <property type="entry name" value="SepF"/>
    <property type="match status" value="1"/>
</dbReference>
<accession>K8ZLB4</accession>
<comment type="function">
    <text evidence="4">Cell division protein that is part of the divisome complex and is recruited early to the Z-ring. Probably stimulates Z-ring formation, perhaps through the cross-linking of FtsZ protofilaments. Its function overlaps with FtsA.</text>
</comment>
<keyword evidence="1" id="KW-0132">Cell division</keyword>
<dbReference type="InterPro" id="IPR023052">
    <property type="entry name" value="Cell_div_SepF"/>
</dbReference>
<evidence type="ECO:0000256" key="4">
    <source>
        <dbReference type="ARBA" id="ARBA00044936"/>
    </source>
</evidence>
<evidence type="ECO:0000313" key="5">
    <source>
        <dbReference type="EMBL" id="EKU27358.1"/>
    </source>
</evidence>
<dbReference type="Proteomes" id="UP000016057">
    <property type="component" value="Unassembled WGS sequence"/>
</dbReference>
<evidence type="ECO:0000256" key="2">
    <source>
        <dbReference type="ARBA" id="ARBA00023210"/>
    </source>
</evidence>
<protein>
    <recommendedName>
        <fullName evidence="7">Cell division protein SepF</fullName>
    </recommendedName>
</protein>
<reference evidence="5 6" key="1">
    <citation type="journal article" date="2013" name="Genome Announc.">
        <title>Draft Genome Sequence of Catellicoccus marimammalium, a Novel Species Commonly Found in Gull Feces.</title>
        <authorList>
            <person name="Weigand M.R."/>
            <person name="Ryu H."/>
            <person name="Bozcek L."/>
            <person name="Konstantinidis K.T."/>
            <person name="Santo Domingo J.W."/>
        </authorList>
    </citation>
    <scope>NUCLEOTIDE SEQUENCE [LARGE SCALE GENOMIC DNA]</scope>
    <source>
        <strain evidence="5 6">M35/04/3</strain>
    </source>
</reference>
<evidence type="ECO:0008006" key="7">
    <source>
        <dbReference type="Google" id="ProtNLM"/>
    </source>
</evidence>
<evidence type="ECO:0000256" key="3">
    <source>
        <dbReference type="ARBA" id="ARBA00023306"/>
    </source>
</evidence>
<proteinExistence type="predicted"/>
<evidence type="ECO:0000256" key="1">
    <source>
        <dbReference type="ARBA" id="ARBA00022618"/>
    </source>
</evidence>
<dbReference type="PANTHER" id="PTHR35798:SF1">
    <property type="entry name" value="CELL DIVISION PROTEIN SEPF"/>
    <property type="match status" value="1"/>
</dbReference>
<dbReference type="EMBL" id="AMYT01000017">
    <property type="protein sequence ID" value="EKU27358.1"/>
    <property type="molecule type" value="Genomic_DNA"/>
</dbReference>
<dbReference type="eggNOG" id="COG1799">
    <property type="taxonomic scope" value="Bacteria"/>
</dbReference>